<dbReference type="Gene3D" id="3.30.70.920">
    <property type="match status" value="1"/>
</dbReference>
<evidence type="ECO:0000313" key="1">
    <source>
        <dbReference type="EMBL" id="VUZ86044.1"/>
    </source>
</evidence>
<dbReference type="Proteomes" id="UP000334340">
    <property type="component" value="Unassembled WGS sequence"/>
</dbReference>
<proteinExistence type="predicted"/>
<gene>
    <name evidence="1" type="ORF">MELA_02438</name>
</gene>
<evidence type="ECO:0008006" key="3">
    <source>
        <dbReference type="Google" id="ProtNLM"/>
    </source>
</evidence>
<accession>A0A564ZL56</accession>
<evidence type="ECO:0000313" key="2">
    <source>
        <dbReference type="Proteomes" id="UP000334340"/>
    </source>
</evidence>
<name>A0A564ZL56_9BACT</name>
<keyword evidence="2" id="KW-1185">Reference proteome</keyword>
<organism evidence="1 2">
    <name type="scientific">Candidatus Methylomirabilis lanthanidiphila</name>
    <dbReference type="NCBI Taxonomy" id="2211376"/>
    <lineage>
        <taxon>Bacteria</taxon>
        <taxon>Candidatus Methylomirabilota</taxon>
        <taxon>Candidatus Methylomirabilia</taxon>
        <taxon>Candidatus Methylomirabilales</taxon>
        <taxon>Candidatus Methylomirabilaceae</taxon>
        <taxon>Candidatus Methylomirabilis</taxon>
    </lineage>
</organism>
<dbReference type="AlphaFoldDB" id="A0A564ZL56"/>
<protein>
    <recommendedName>
        <fullName evidence="3">AsnC family protein</fullName>
    </recommendedName>
</protein>
<reference evidence="1 2" key="1">
    <citation type="submission" date="2019-07" db="EMBL/GenBank/DDBJ databases">
        <authorList>
            <person name="Cremers G."/>
        </authorList>
    </citation>
    <scope>NUCLEOTIDE SEQUENCE [LARGE SCALE GENOMIC DNA]</scope>
</reference>
<sequence length="83" mass="9260">MKFITLAKVRPGAWARLAHDLPAACYEGMKSAHVVYGQYDVVFEWEAKDLETANKIMKHMTGSDLLTSETLVVASTLKEFGQI</sequence>
<dbReference type="EMBL" id="CABIKM010000041">
    <property type="protein sequence ID" value="VUZ86044.1"/>
    <property type="molecule type" value="Genomic_DNA"/>
</dbReference>